<accession>A0A8B8CXC5</accession>
<dbReference type="GO" id="GO:0002250">
    <property type="term" value="P:adaptive immune response"/>
    <property type="evidence" value="ECO:0007669"/>
    <property type="project" value="TreeGrafter"/>
</dbReference>
<dbReference type="Pfam" id="PF00619">
    <property type="entry name" value="CARD"/>
    <property type="match status" value="1"/>
</dbReference>
<dbReference type="InterPro" id="IPR011029">
    <property type="entry name" value="DEATH-like_dom_sf"/>
</dbReference>
<dbReference type="Proteomes" id="UP000694844">
    <property type="component" value="Chromosome 3"/>
</dbReference>
<reference evidence="4" key="1">
    <citation type="submission" date="2025-08" db="UniProtKB">
        <authorList>
            <consortium name="RefSeq"/>
        </authorList>
    </citation>
    <scope>IDENTIFICATION</scope>
    <source>
        <tissue evidence="4">Whole sample</tissue>
    </source>
</reference>
<dbReference type="GO" id="GO:0019209">
    <property type="term" value="F:kinase activator activity"/>
    <property type="evidence" value="ECO:0007669"/>
    <property type="project" value="TreeGrafter"/>
</dbReference>
<dbReference type="GO" id="GO:0051059">
    <property type="term" value="F:NF-kappaB binding"/>
    <property type="evidence" value="ECO:0007669"/>
    <property type="project" value="TreeGrafter"/>
</dbReference>
<evidence type="ECO:0000313" key="4">
    <source>
        <dbReference type="RefSeq" id="XP_022320275.1"/>
    </source>
</evidence>
<dbReference type="GeneID" id="111122694"/>
<dbReference type="GO" id="GO:0006915">
    <property type="term" value="P:apoptotic process"/>
    <property type="evidence" value="ECO:0007669"/>
    <property type="project" value="InterPro"/>
</dbReference>
<dbReference type="GO" id="GO:0043422">
    <property type="term" value="F:protein kinase B binding"/>
    <property type="evidence" value="ECO:0007669"/>
    <property type="project" value="TreeGrafter"/>
</dbReference>
<dbReference type="GO" id="GO:2001238">
    <property type="term" value="P:positive regulation of extrinsic apoptotic signaling pathway"/>
    <property type="evidence" value="ECO:0007669"/>
    <property type="project" value="TreeGrafter"/>
</dbReference>
<dbReference type="PROSITE" id="PS50209">
    <property type="entry name" value="CARD"/>
    <property type="match status" value="1"/>
</dbReference>
<dbReference type="RefSeq" id="XP_022320275.1">
    <property type="nucleotide sequence ID" value="XM_022464567.1"/>
</dbReference>
<dbReference type="InterPro" id="IPR001315">
    <property type="entry name" value="CARD"/>
</dbReference>
<feature type="domain" description="CARD" evidence="2">
    <location>
        <begin position="12"/>
        <end position="86"/>
    </location>
</feature>
<evidence type="ECO:0000256" key="1">
    <source>
        <dbReference type="SAM" id="MobiDB-lite"/>
    </source>
</evidence>
<sequence length="174" mass="19848">MNGNKITEEEIQYEVSLNILEEQRYYLIKYIDPQHHFAYLRSKHLFTLEDEELVKSFVTRKQQAEKFLDILLRKGPNCYKGLVNAILKNGTQTFLVTRLNKEYEKKKIHLHNLLTGSKPLDPNANIGVDPDCLPRPTAGLMAGRSKSPMENSSIDPLSVTSSKSSCIYCDDSNV</sequence>
<dbReference type="OrthoDB" id="5984934at2759"/>
<protein>
    <submittedName>
        <fullName evidence="4">Uncharacterized protein LOC111122694</fullName>
    </submittedName>
</protein>
<dbReference type="GO" id="GO:0005829">
    <property type="term" value="C:cytosol"/>
    <property type="evidence" value="ECO:0007669"/>
    <property type="project" value="TreeGrafter"/>
</dbReference>
<name>A0A8B8CXC5_CRAVI</name>
<dbReference type="KEGG" id="cvn:111122694"/>
<dbReference type="InterPro" id="IPR033238">
    <property type="entry name" value="BCL10/E10"/>
</dbReference>
<dbReference type="PANTHER" id="PTHR34920:SF1">
    <property type="entry name" value="B-CELL LYMPHOMA_LEUKEMIA 10"/>
    <property type="match status" value="1"/>
</dbReference>
<keyword evidence="3" id="KW-1185">Reference proteome</keyword>
<dbReference type="Gene3D" id="1.10.533.10">
    <property type="entry name" value="Death Domain, Fas"/>
    <property type="match status" value="1"/>
</dbReference>
<feature type="compositionally biased region" description="Polar residues" evidence="1">
    <location>
        <begin position="148"/>
        <end position="162"/>
    </location>
</feature>
<proteinExistence type="predicted"/>
<dbReference type="PANTHER" id="PTHR34920">
    <property type="entry name" value="B-CELL LYMPHOMA/LEUKEMIA 10"/>
    <property type="match status" value="1"/>
</dbReference>
<dbReference type="GO" id="GO:0003713">
    <property type="term" value="F:transcription coactivator activity"/>
    <property type="evidence" value="ECO:0007669"/>
    <property type="project" value="TreeGrafter"/>
</dbReference>
<evidence type="ECO:0000313" key="3">
    <source>
        <dbReference type="Proteomes" id="UP000694844"/>
    </source>
</evidence>
<dbReference type="GO" id="GO:0032449">
    <property type="term" value="C:CBM complex"/>
    <property type="evidence" value="ECO:0007669"/>
    <property type="project" value="TreeGrafter"/>
</dbReference>
<feature type="region of interest" description="Disordered" evidence="1">
    <location>
        <begin position="139"/>
        <end position="162"/>
    </location>
</feature>
<dbReference type="AlphaFoldDB" id="A0A8B8CXC5"/>
<dbReference type="SUPFAM" id="SSF47986">
    <property type="entry name" value="DEATH domain"/>
    <property type="match status" value="1"/>
</dbReference>
<evidence type="ECO:0000259" key="2">
    <source>
        <dbReference type="PROSITE" id="PS50209"/>
    </source>
</evidence>
<organism evidence="3 4">
    <name type="scientific">Crassostrea virginica</name>
    <name type="common">Eastern oyster</name>
    <dbReference type="NCBI Taxonomy" id="6565"/>
    <lineage>
        <taxon>Eukaryota</taxon>
        <taxon>Metazoa</taxon>
        <taxon>Spiralia</taxon>
        <taxon>Lophotrochozoa</taxon>
        <taxon>Mollusca</taxon>
        <taxon>Bivalvia</taxon>
        <taxon>Autobranchia</taxon>
        <taxon>Pteriomorphia</taxon>
        <taxon>Ostreida</taxon>
        <taxon>Ostreoidea</taxon>
        <taxon>Ostreidae</taxon>
        <taxon>Crassostrea</taxon>
    </lineage>
</organism>
<gene>
    <name evidence="4" type="primary">LOC111122694</name>
</gene>